<dbReference type="Pfam" id="PF04515">
    <property type="entry name" value="Choline_transpo"/>
    <property type="match status" value="1"/>
</dbReference>
<keyword evidence="8" id="KW-1185">Reference proteome</keyword>
<evidence type="ECO:0000256" key="5">
    <source>
        <dbReference type="ARBA" id="ARBA00023136"/>
    </source>
</evidence>
<gene>
    <name evidence="7" type="ORF">MCOR_20535</name>
</gene>
<comment type="subcellular location">
    <subcellularLocation>
        <location evidence="6">Cell membrane</location>
        <topology evidence="6">Multi-pass membrane protein</topology>
    </subcellularLocation>
    <subcellularLocation>
        <location evidence="1">Membrane</location>
        <topology evidence="1">Multi-pass membrane protein</topology>
    </subcellularLocation>
</comment>
<feature type="transmembrane region" description="Helical" evidence="6">
    <location>
        <begin position="331"/>
        <end position="352"/>
    </location>
</feature>
<feature type="transmembrane region" description="Helical" evidence="6">
    <location>
        <begin position="558"/>
        <end position="581"/>
    </location>
</feature>
<keyword evidence="5 6" id="KW-0472">Membrane</keyword>
<dbReference type="PANTHER" id="PTHR12385:SF96">
    <property type="entry name" value="CHOLINE TRANSPORTER-LIKE PROTEIN"/>
    <property type="match status" value="1"/>
</dbReference>
<evidence type="ECO:0000313" key="8">
    <source>
        <dbReference type="Proteomes" id="UP000507470"/>
    </source>
</evidence>
<dbReference type="EMBL" id="CACVKT020003672">
    <property type="protein sequence ID" value="CAC5384940.1"/>
    <property type="molecule type" value="Genomic_DNA"/>
</dbReference>
<dbReference type="Proteomes" id="UP000507470">
    <property type="component" value="Unassembled WGS sequence"/>
</dbReference>
<feature type="transmembrane region" description="Helical" evidence="6">
    <location>
        <begin position="379"/>
        <end position="408"/>
    </location>
</feature>
<dbReference type="GO" id="GO:0005886">
    <property type="term" value="C:plasma membrane"/>
    <property type="evidence" value="ECO:0007669"/>
    <property type="project" value="UniProtKB-SubCell"/>
</dbReference>
<proteinExistence type="inferred from homology"/>
<sequence>MPSLGNSVRPIEVSELNKPVSTSPVENRSCRDVVFLLIFLIVIGGMCYCSYVASHYGDPYRLVYGVDSWGNVCNKKNIKIPDVPHSGRDTRGKSKLFFFDETVLSNYVIGQAITYNKPSVCVTSCPNVDISSYEMLKNYTQLTGINYCVYDYLLIGNSSDASSCTGLPISTQKSILFRCVPSTVSAAYDFLIGFIDNLLNLIDENFTQKCVSDLEKTWREICYLCAVGLGVSLVIVHLMRFIAGVIIWLSMFLLGAGSVGGAGLCWYYYYRFREDSTSTKWLIGSICGTTIMIIILLILLIMRKRIGLVVELFKEAGKAIKDMPLLIFQPIWTFVCLIIELICLIFFLSYILTSEHPVVNISTGFISFEKHEVLQYLKWYYLLGSIWILQFTLACDTIVISGAVSQWYFSRDKSLVRYPIIRSFRILLRYHLGSAALGSLIITIVFAFRIFVNFIHNRLKNKTGSIVEFFLKCFGCCLWCFEKFISFLNSNAYVEIAITGYGFCHSARRAFKIVVGNALRLAAINSVGSFTLFLGKLAPLSVVIVLGLKLVANRGDIFYPWFPITISCIAAFVIASCFMGIYEKCIDTIFICFCEDHELNDGDLKPYFMSLGLMKYVKSQSSNNGEHISHI</sequence>
<dbReference type="AlphaFoldDB" id="A0A6J8BPC8"/>
<evidence type="ECO:0000256" key="4">
    <source>
        <dbReference type="ARBA" id="ARBA00022989"/>
    </source>
</evidence>
<feature type="transmembrane region" description="Helical" evidence="6">
    <location>
        <begin position="281"/>
        <end position="302"/>
    </location>
</feature>
<feature type="transmembrane region" description="Helical" evidence="6">
    <location>
        <begin position="221"/>
        <end position="239"/>
    </location>
</feature>
<dbReference type="InterPro" id="IPR007603">
    <property type="entry name" value="Choline_transptr-like"/>
</dbReference>
<protein>
    <recommendedName>
        <fullName evidence="6">Choline transporter-like protein</fullName>
    </recommendedName>
</protein>
<comment type="function">
    <text evidence="6">Choline transporter.</text>
</comment>
<reference evidence="7 8" key="1">
    <citation type="submission" date="2020-06" db="EMBL/GenBank/DDBJ databases">
        <authorList>
            <person name="Li R."/>
            <person name="Bekaert M."/>
        </authorList>
    </citation>
    <scope>NUCLEOTIDE SEQUENCE [LARGE SCALE GENOMIC DNA]</scope>
    <source>
        <strain evidence="8">wild</strain>
    </source>
</reference>
<comment type="similarity">
    <text evidence="2 6">Belongs to the CTL (choline transporter-like) family.</text>
</comment>
<dbReference type="PANTHER" id="PTHR12385">
    <property type="entry name" value="CHOLINE TRANSPORTER-LIKE (SLC FAMILY 44)"/>
    <property type="match status" value="1"/>
</dbReference>
<accession>A0A6J8BPC8</accession>
<evidence type="ECO:0000313" key="7">
    <source>
        <dbReference type="EMBL" id="CAC5384940.1"/>
    </source>
</evidence>
<evidence type="ECO:0000256" key="2">
    <source>
        <dbReference type="ARBA" id="ARBA00007168"/>
    </source>
</evidence>
<feature type="transmembrane region" description="Helical" evidence="6">
    <location>
        <begin position="530"/>
        <end position="552"/>
    </location>
</feature>
<keyword evidence="3 6" id="KW-0812">Transmembrane</keyword>
<name>A0A6J8BPC8_MYTCO</name>
<dbReference type="OrthoDB" id="420519at2759"/>
<evidence type="ECO:0000256" key="1">
    <source>
        <dbReference type="ARBA" id="ARBA00004141"/>
    </source>
</evidence>
<feature type="transmembrane region" description="Helical" evidence="6">
    <location>
        <begin position="33"/>
        <end position="53"/>
    </location>
</feature>
<feature type="transmembrane region" description="Helical" evidence="6">
    <location>
        <begin position="245"/>
        <end position="269"/>
    </location>
</feature>
<dbReference type="GO" id="GO:0022857">
    <property type="term" value="F:transmembrane transporter activity"/>
    <property type="evidence" value="ECO:0007669"/>
    <property type="project" value="UniProtKB-UniRule"/>
</dbReference>
<keyword evidence="4 6" id="KW-1133">Transmembrane helix</keyword>
<organism evidence="7 8">
    <name type="scientific">Mytilus coruscus</name>
    <name type="common">Sea mussel</name>
    <dbReference type="NCBI Taxonomy" id="42192"/>
    <lineage>
        <taxon>Eukaryota</taxon>
        <taxon>Metazoa</taxon>
        <taxon>Spiralia</taxon>
        <taxon>Lophotrochozoa</taxon>
        <taxon>Mollusca</taxon>
        <taxon>Bivalvia</taxon>
        <taxon>Autobranchia</taxon>
        <taxon>Pteriomorphia</taxon>
        <taxon>Mytilida</taxon>
        <taxon>Mytiloidea</taxon>
        <taxon>Mytilidae</taxon>
        <taxon>Mytilinae</taxon>
        <taxon>Mytilus</taxon>
    </lineage>
</organism>
<evidence type="ECO:0000256" key="3">
    <source>
        <dbReference type="ARBA" id="ARBA00022692"/>
    </source>
</evidence>
<feature type="transmembrane region" description="Helical" evidence="6">
    <location>
        <begin position="428"/>
        <end position="452"/>
    </location>
</feature>
<evidence type="ECO:0000256" key="6">
    <source>
        <dbReference type="RuleBase" id="RU368066"/>
    </source>
</evidence>